<feature type="compositionally biased region" description="Basic and acidic residues" evidence="1">
    <location>
        <begin position="102"/>
        <end position="123"/>
    </location>
</feature>
<feature type="region of interest" description="Disordered" evidence="1">
    <location>
        <begin position="154"/>
        <end position="176"/>
    </location>
</feature>
<gene>
    <name evidence="3" type="ORF">PTTG_12156</name>
</gene>
<reference evidence="4" key="4">
    <citation type="submission" date="2025-05" db="UniProtKB">
        <authorList>
            <consortium name="EnsemblFungi"/>
        </authorList>
    </citation>
    <scope>IDENTIFICATION</scope>
    <source>
        <strain evidence="4">isolate 1-1 / race 1 (BBBD)</strain>
    </source>
</reference>
<dbReference type="Proteomes" id="UP000005240">
    <property type="component" value="Unassembled WGS sequence"/>
</dbReference>
<accession>A0A180GRP5</accession>
<dbReference type="AlphaFoldDB" id="A0A180GRP5"/>
<dbReference type="VEuPathDB" id="FungiDB:PTTG_12156"/>
<dbReference type="EnsemblFungi" id="PTTG_12156-t43_1">
    <property type="protein sequence ID" value="PTTG_12156-t43_1-p1"/>
    <property type="gene ID" value="PTTG_12156"/>
</dbReference>
<feature type="chain" id="PRO_5008110214" evidence="2">
    <location>
        <begin position="19"/>
        <end position="176"/>
    </location>
</feature>
<reference evidence="3" key="2">
    <citation type="submission" date="2016-05" db="EMBL/GenBank/DDBJ databases">
        <title>Comparative analysis highlights variable genome content of wheat rusts and divergence of the mating loci.</title>
        <authorList>
            <person name="Cuomo C.A."/>
            <person name="Bakkeren G."/>
            <person name="Szabo L."/>
            <person name="Khalil H."/>
            <person name="Joly D."/>
            <person name="Goldberg J."/>
            <person name="Young S."/>
            <person name="Zeng Q."/>
            <person name="Fellers J."/>
        </authorList>
    </citation>
    <scope>NUCLEOTIDE SEQUENCE [LARGE SCALE GENOMIC DNA]</scope>
    <source>
        <strain evidence="3">1-1 BBBD Race 1</strain>
    </source>
</reference>
<feature type="compositionally biased region" description="Polar residues" evidence="1">
    <location>
        <begin position="87"/>
        <end position="99"/>
    </location>
</feature>
<feature type="region of interest" description="Disordered" evidence="1">
    <location>
        <begin position="66"/>
        <end position="125"/>
    </location>
</feature>
<dbReference type="EMBL" id="ADAS02000031">
    <property type="protein sequence ID" value="OAV95221.1"/>
    <property type="molecule type" value="Genomic_DNA"/>
</dbReference>
<sequence>MFSRALLPLLMLIESSFSMMVMFKRPGNVFPAQAQAKVDGLSPFIVLNKPDQELEHFSSKENIAFGKLEDPKRPGMKNSEKNAGSKGKNQFSITVAQENSESDPKVGDDGKEIKKKEKKDPMKQDIMWQTLMGHTTYCVETAKNELTNFFNEVEKKRESDKSNKSDGQFFANPPYF</sequence>
<name>A0A180GRP5_PUCT1</name>
<evidence type="ECO:0000313" key="5">
    <source>
        <dbReference type="Proteomes" id="UP000005240"/>
    </source>
</evidence>
<keyword evidence="5" id="KW-1185">Reference proteome</keyword>
<protein>
    <submittedName>
        <fullName evidence="3 4">Uncharacterized protein</fullName>
    </submittedName>
</protein>
<evidence type="ECO:0000256" key="1">
    <source>
        <dbReference type="SAM" id="MobiDB-lite"/>
    </source>
</evidence>
<organism evidence="3">
    <name type="scientific">Puccinia triticina (isolate 1-1 / race 1 (BBBD))</name>
    <name type="common">Brown leaf rust fungus</name>
    <dbReference type="NCBI Taxonomy" id="630390"/>
    <lineage>
        <taxon>Eukaryota</taxon>
        <taxon>Fungi</taxon>
        <taxon>Dikarya</taxon>
        <taxon>Basidiomycota</taxon>
        <taxon>Pucciniomycotina</taxon>
        <taxon>Pucciniomycetes</taxon>
        <taxon>Pucciniales</taxon>
        <taxon>Pucciniaceae</taxon>
        <taxon>Puccinia</taxon>
    </lineage>
</organism>
<evidence type="ECO:0000313" key="3">
    <source>
        <dbReference type="EMBL" id="OAV95221.1"/>
    </source>
</evidence>
<keyword evidence="2" id="KW-0732">Signal</keyword>
<reference evidence="3" key="1">
    <citation type="submission" date="2009-11" db="EMBL/GenBank/DDBJ databases">
        <authorList>
            <consortium name="The Broad Institute Genome Sequencing Platform"/>
            <person name="Ward D."/>
            <person name="Feldgarden M."/>
            <person name="Earl A."/>
            <person name="Young S.K."/>
            <person name="Zeng Q."/>
            <person name="Koehrsen M."/>
            <person name="Alvarado L."/>
            <person name="Berlin A."/>
            <person name="Bochicchio J."/>
            <person name="Borenstein D."/>
            <person name="Chapman S.B."/>
            <person name="Chen Z."/>
            <person name="Engels R."/>
            <person name="Freedman E."/>
            <person name="Gellesch M."/>
            <person name="Goldberg J."/>
            <person name="Griggs A."/>
            <person name="Gujja S."/>
            <person name="Heilman E."/>
            <person name="Heiman D."/>
            <person name="Hepburn T."/>
            <person name="Howarth C."/>
            <person name="Jen D."/>
            <person name="Larson L."/>
            <person name="Lewis B."/>
            <person name="Mehta T."/>
            <person name="Park D."/>
            <person name="Pearson M."/>
            <person name="Roberts A."/>
            <person name="Saif S."/>
            <person name="Shea T."/>
            <person name="Shenoy N."/>
            <person name="Sisk P."/>
            <person name="Stolte C."/>
            <person name="Sykes S."/>
            <person name="Thomson T."/>
            <person name="Walk T."/>
            <person name="White J."/>
            <person name="Yandava C."/>
            <person name="Izard J."/>
            <person name="Baranova O.V."/>
            <person name="Blanton J.M."/>
            <person name="Tanner A.C."/>
            <person name="Dewhirst F.E."/>
            <person name="Haas B."/>
            <person name="Nusbaum C."/>
            <person name="Birren B."/>
        </authorList>
    </citation>
    <scope>NUCLEOTIDE SEQUENCE [LARGE SCALE GENOMIC DNA]</scope>
    <source>
        <strain evidence="3">1-1 BBBD Race 1</strain>
    </source>
</reference>
<evidence type="ECO:0000313" key="4">
    <source>
        <dbReference type="EnsemblFungi" id="PTTG_12156-t43_1-p1"/>
    </source>
</evidence>
<proteinExistence type="predicted"/>
<reference evidence="4 5" key="3">
    <citation type="journal article" date="2017" name="G3 (Bethesda)">
        <title>Comparative analysis highlights variable genome content of wheat rusts and divergence of the mating loci.</title>
        <authorList>
            <person name="Cuomo C.A."/>
            <person name="Bakkeren G."/>
            <person name="Khalil H.B."/>
            <person name="Panwar V."/>
            <person name="Joly D."/>
            <person name="Linning R."/>
            <person name="Sakthikumar S."/>
            <person name="Song X."/>
            <person name="Adiconis X."/>
            <person name="Fan L."/>
            <person name="Goldberg J.M."/>
            <person name="Levin J.Z."/>
            <person name="Young S."/>
            <person name="Zeng Q."/>
            <person name="Anikster Y."/>
            <person name="Bruce M."/>
            <person name="Wang M."/>
            <person name="Yin C."/>
            <person name="McCallum B."/>
            <person name="Szabo L.J."/>
            <person name="Hulbert S."/>
            <person name="Chen X."/>
            <person name="Fellers J.P."/>
        </authorList>
    </citation>
    <scope>NUCLEOTIDE SEQUENCE</scope>
    <source>
        <strain evidence="5">Isolate 1-1 / race 1 (BBBD)</strain>
        <strain evidence="4">isolate 1-1 / race 1 (BBBD)</strain>
    </source>
</reference>
<feature type="compositionally biased region" description="Basic and acidic residues" evidence="1">
    <location>
        <begin position="154"/>
        <end position="164"/>
    </location>
</feature>
<feature type="signal peptide" evidence="2">
    <location>
        <begin position="1"/>
        <end position="18"/>
    </location>
</feature>
<evidence type="ECO:0000256" key="2">
    <source>
        <dbReference type="SAM" id="SignalP"/>
    </source>
</evidence>